<dbReference type="OrthoDB" id="10254310at2759"/>
<comment type="caution">
    <text evidence="8">The sequence shown here is derived from an EMBL/GenBank/DDBJ whole genome shotgun (WGS) entry which is preliminary data.</text>
</comment>
<feature type="domain" description="Clathrin/coatomer adaptor adaptin-like N-terminal" evidence="7">
    <location>
        <begin position="84"/>
        <end position="521"/>
    </location>
</feature>
<dbReference type="InterPro" id="IPR016024">
    <property type="entry name" value="ARM-type_fold"/>
</dbReference>
<dbReference type="GO" id="GO:0005768">
    <property type="term" value="C:endosome"/>
    <property type="evidence" value="ECO:0007669"/>
    <property type="project" value="EnsemblFungi"/>
</dbReference>
<dbReference type="Proteomes" id="UP000240830">
    <property type="component" value="Unassembled WGS sequence"/>
</dbReference>
<dbReference type="Pfam" id="PF01602">
    <property type="entry name" value="Adaptin_N"/>
    <property type="match status" value="1"/>
</dbReference>
<gene>
    <name evidence="8" type="ORF">PSACC_01399</name>
</gene>
<dbReference type="SUPFAM" id="SSF48371">
    <property type="entry name" value="ARM repeat"/>
    <property type="match status" value="1"/>
</dbReference>
<proteinExistence type="inferred from homology"/>
<dbReference type="InterPro" id="IPR016342">
    <property type="entry name" value="AP_complex_bsu_1_2_4"/>
</dbReference>
<dbReference type="Gene3D" id="1.25.10.10">
    <property type="entry name" value="Leucine-rich Repeat Variant"/>
    <property type="match status" value="1"/>
</dbReference>
<reference evidence="8 9" key="1">
    <citation type="submission" date="2016-10" db="EMBL/GenBank/DDBJ databases">
        <title>The genome of Paramicrosporidium saccamoebae is the missing link in understanding Cryptomycota and Microsporidia evolution.</title>
        <authorList>
            <person name="Quandt C.A."/>
            <person name="Beaudet D."/>
            <person name="Corsaro D."/>
            <person name="Michel R."/>
            <person name="Corradi N."/>
            <person name="James T."/>
        </authorList>
    </citation>
    <scope>NUCLEOTIDE SEQUENCE [LARGE SCALE GENOMIC DNA]</scope>
    <source>
        <strain evidence="8 9">KSL3</strain>
    </source>
</reference>
<evidence type="ECO:0000256" key="2">
    <source>
        <dbReference type="ARBA" id="ARBA00006613"/>
    </source>
</evidence>
<keyword evidence="9" id="KW-1185">Reference proteome</keyword>
<evidence type="ECO:0000256" key="5">
    <source>
        <dbReference type="ARBA" id="ARBA00023136"/>
    </source>
</evidence>
<sequence>MAAERLRQFASAAAAAAVSITRPNYFDTSKRGNSEAYDFEIQLVRKEAVKKVIASMTIGKDVGSLFPDVLKNIQTDDIELKKLDADDPNPLVRALALRTMGCLRVDKVLDYLCEPLRKALQDENAYVRKTAAVCAAKVVELSPELAEENGFVDMLKEMLADNNASVLANVVAALSDIHEKNPQLGAFHVDARTAARLVAVLNDCTEWGQISVLDTLVTFQPETVEETIQYLEKITPRLQHVNSSVVLSAVKVILVYMTYLPEDHEIIDSLKKKLAPPLVSMLSSPPEVQYIVLRNINLILQRRRDILAQGVRVFFCKFNDPLYVKLEKLLIITELIDEDNFEQVLSELSEYAKEVDGEFAKRSIECISDCALKVPVAAPRAFSVLEQLLASQGDYVFQAIAIALHSMLRRFPDAGLDLVTVLLANLDVYDEDEARAAIVWILGQYGPMLDNTVELLSGFIDNFALEPTLVQSELLTTCLKLFIADHTVYRESLQSVISKGLAGIENANLRERSIMYGRVLDADPSFLSTIQAGSLGLNMPGPSPLDPETVDRLLSEIGTVASVYHRLSTKDTITGRPLAHKKPLPLPDLLNLDEETEISPSSSMAAVSSSPQIVDLLAD</sequence>
<keyword evidence="4 6" id="KW-0653">Protein transport</keyword>
<dbReference type="GO" id="GO:0030121">
    <property type="term" value="C:AP-1 adaptor complex"/>
    <property type="evidence" value="ECO:0007669"/>
    <property type="project" value="EnsemblFungi"/>
</dbReference>
<dbReference type="InterPro" id="IPR011989">
    <property type="entry name" value="ARM-like"/>
</dbReference>
<dbReference type="InterPro" id="IPR002553">
    <property type="entry name" value="Clathrin/coatomer_adapt-like_N"/>
</dbReference>
<evidence type="ECO:0000259" key="7">
    <source>
        <dbReference type="Pfam" id="PF01602"/>
    </source>
</evidence>
<evidence type="ECO:0000256" key="1">
    <source>
        <dbReference type="ARBA" id="ARBA00004308"/>
    </source>
</evidence>
<evidence type="ECO:0000313" key="9">
    <source>
        <dbReference type="Proteomes" id="UP000240830"/>
    </source>
</evidence>
<dbReference type="InterPro" id="IPR026739">
    <property type="entry name" value="AP_beta"/>
</dbReference>
<keyword evidence="5 6" id="KW-0472">Membrane</keyword>
<evidence type="ECO:0000313" key="8">
    <source>
        <dbReference type="EMBL" id="PJF18848.1"/>
    </source>
</evidence>
<comment type="similarity">
    <text evidence="2 6">Belongs to the adaptor complexes large subunit family.</text>
</comment>
<comment type="function">
    <text evidence="6">Adaptins are components of the adaptor complexes which link clathrin to receptors in coated vesicles. Clathrin-associated protein complexes are believed to interact with the cytoplasmic tails of membrane proteins, leading to their selection and concentration.</text>
</comment>
<dbReference type="EMBL" id="MTSL01000101">
    <property type="protein sequence ID" value="PJF18848.1"/>
    <property type="molecule type" value="Genomic_DNA"/>
</dbReference>
<dbReference type="GO" id="GO:0099638">
    <property type="term" value="P:endosome to plasma membrane protein transport"/>
    <property type="evidence" value="ECO:0007669"/>
    <property type="project" value="EnsemblFungi"/>
</dbReference>
<dbReference type="GO" id="GO:0005829">
    <property type="term" value="C:cytosol"/>
    <property type="evidence" value="ECO:0007669"/>
    <property type="project" value="GOC"/>
</dbReference>
<dbReference type="PANTHER" id="PTHR11134">
    <property type="entry name" value="ADAPTOR COMPLEX SUBUNIT BETA FAMILY MEMBER"/>
    <property type="match status" value="1"/>
</dbReference>
<protein>
    <recommendedName>
        <fullName evidence="6">AP complex subunit beta</fullName>
    </recommendedName>
</protein>
<keyword evidence="3 6" id="KW-0813">Transport</keyword>
<evidence type="ECO:0000256" key="4">
    <source>
        <dbReference type="ARBA" id="ARBA00022927"/>
    </source>
</evidence>
<dbReference type="AlphaFoldDB" id="A0A2H9TM53"/>
<accession>A0A2H9TM53</accession>
<dbReference type="PIRSF" id="PIRSF002291">
    <property type="entry name" value="AP_complex_beta"/>
    <property type="match status" value="1"/>
</dbReference>
<organism evidence="8 9">
    <name type="scientific">Paramicrosporidium saccamoebae</name>
    <dbReference type="NCBI Taxonomy" id="1246581"/>
    <lineage>
        <taxon>Eukaryota</taxon>
        <taxon>Fungi</taxon>
        <taxon>Fungi incertae sedis</taxon>
        <taxon>Cryptomycota</taxon>
        <taxon>Cryptomycota incertae sedis</taxon>
        <taxon>Paramicrosporidium</taxon>
    </lineage>
</organism>
<dbReference type="STRING" id="1246581.A0A2H9TM53"/>
<evidence type="ECO:0000256" key="6">
    <source>
        <dbReference type="PIRNR" id="PIRNR002291"/>
    </source>
</evidence>
<comment type="subcellular location">
    <subcellularLocation>
        <location evidence="1">Endomembrane system</location>
    </subcellularLocation>
</comment>
<dbReference type="GO" id="GO:0042147">
    <property type="term" value="P:retrograde transport, endosome to Golgi"/>
    <property type="evidence" value="ECO:0007669"/>
    <property type="project" value="EnsemblFungi"/>
</dbReference>
<dbReference type="GO" id="GO:0030276">
    <property type="term" value="F:clathrin binding"/>
    <property type="evidence" value="ECO:0007669"/>
    <property type="project" value="InterPro"/>
</dbReference>
<evidence type="ECO:0000256" key="3">
    <source>
        <dbReference type="ARBA" id="ARBA00022448"/>
    </source>
</evidence>
<name>A0A2H9TM53_9FUNG</name>